<keyword evidence="1" id="KW-1133">Transmembrane helix</keyword>
<keyword evidence="1" id="KW-0812">Transmembrane</keyword>
<dbReference type="RefSeq" id="WP_184618368.1">
    <property type="nucleotide sequence ID" value="NZ_JACHEX010000001.1"/>
</dbReference>
<dbReference type="GO" id="GO:0016020">
    <property type="term" value="C:membrane"/>
    <property type="evidence" value="ECO:0007669"/>
    <property type="project" value="GOC"/>
</dbReference>
<dbReference type="InterPro" id="IPR005135">
    <property type="entry name" value="Endo/exonuclease/phosphatase"/>
</dbReference>
<protein>
    <submittedName>
        <fullName evidence="3">Endonuclease/exonuclease/phosphatase family metal-dependent hydrolase</fullName>
    </submittedName>
</protein>
<evidence type="ECO:0000259" key="2">
    <source>
        <dbReference type="Pfam" id="PF03372"/>
    </source>
</evidence>
<dbReference type="GO" id="GO:0004519">
    <property type="term" value="F:endonuclease activity"/>
    <property type="evidence" value="ECO:0007669"/>
    <property type="project" value="UniProtKB-KW"/>
</dbReference>
<dbReference type="Proteomes" id="UP000555828">
    <property type="component" value="Unassembled WGS sequence"/>
</dbReference>
<organism evidence="3 4">
    <name type="scientific">Thermosipho japonicus</name>
    <dbReference type="NCBI Taxonomy" id="90323"/>
    <lineage>
        <taxon>Bacteria</taxon>
        <taxon>Thermotogati</taxon>
        <taxon>Thermotogota</taxon>
        <taxon>Thermotogae</taxon>
        <taxon>Thermotogales</taxon>
        <taxon>Fervidobacteriaceae</taxon>
        <taxon>Thermosipho</taxon>
    </lineage>
</organism>
<evidence type="ECO:0000313" key="4">
    <source>
        <dbReference type="Proteomes" id="UP000555828"/>
    </source>
</evidence>
<sequence length="354" mass="40791">MKYIKLTLILLISIALVVAGYFGILILIGTLTDYKPEKVEKIEVENVSTLTIDSSKLTIFDWNIGYGGLGKDMDFFMDGGKKAITDKNDVLKNLEGIKEILIKNKADIYLIQEIDRNSRRSGYIDELEYLKEKVFKDYNAAFAYNYKVVFVPVPYLNPTGKIEAGLATFSKYKIDEALRMALPGEYEWPTKLFQLDRCLILTRMKVKNGKDLVILNIHPSAYDPGGKLREQQLKFIMETAKKEYELGNYVIIGGDWNSEFFDNLDFKYTEEKPESYIKLPDFFKLEGWKWAIDNTVPTNRSLKTKYIPGQSFVTVIDGFYVSPNIEIDYVKNIDLNFEFTDHNPVILKITLVED</sequence>
<dbReference type="EMBL" id="JACHEX010000001">
    <property type="protein sequence ID" value="MBB6061586.1"/>
    <property type="molecule type" value="Genomic_DNA"/>
</dbReference>
<feature type="domain" description="Endonuclease/exonuclease/phosphatase" evidence="2">
    <location>
        <begin position="62"/>
        <end position="261"/>
    </location>
</feature>
<keyword evidence="3" id="KW-0540">Nuclease</keyword>
<evidence type="ECO:0000256" key="1">
    <source>
        <dbReference type="SAM" id="Phobius"/>
    </source>
</evidence>
<keyword evidence="3" id="KW-0255">Endonuclease</keyword>
<gene>
    <name evidence="3" type="ORF">HNP65_000008</name>
</gene>
<dbReference type="PANTHER" id="PTHR14859:SF1">
    <property type="entry name" value="PGAP2-INTERACTING PROTEIN"/>
    <property type="match status" value="1"/>
</dbReference>
<dbReference type="AlphaFoldDB" id="A0A841GDC6"/>
<comment type="caution">
    <text evidence="3">The sequence shown here is derived from an EMBL/GenBank/DDBJ whole genome shotgun (WGS) entry which is preliminary data.</text>
</comment>
<keyword evidence="4" id="KW-1185">Reference proteome</keyword>
<dbReference type="Gene3D" id="3.60.10.10">
    <property type="entry name" value="Endonuclease/exonuclease/phosphatase"/>
    <property type="match status" value="1"/>
</dbReference>
<accession>A0A841GDC6</accession>
<feature type="transmembrane region" description="Helical" evidence="1">
    <location>
        <begin position="6"/>
        <end position="28"/>
    </location>
</feature>
<dbReference type="PANTHER" id="PTHR14859">
    <property type="entry name" value="CALCOFLUOR WHITE HYPERSENSITIVE PROTEIN PRECURSOR"/>
    <property type="match status" value="1"/>
</dbReference>
<keyword evidence="3" id="KW-0269">Exonuclease</keyword>
<proteinExistence type="predicted"/>
<dbReference type="GO" id="GO:0006506">
    <property type="term" value="P:GPI anchor biosynthetic process"/>
    <property type="evidence" value="ECO:0007669"/>
    <property type="project" value="TreeGrafter"/>
</dbReference>
<reference evidence="3 4" key="1">
    <citation type="submission" date="2020-08" db="EMBL/GenBank/DDBJ databases">
        <title>Genomic Encyclopedia of Type Strains, Phase IV (KMG-IV): sequencing the most valuable type-strain genomes for metagenomic binning, comparative biology and taxonomic classification.</title>
        <authorList>
            <person name="Goeker M."/>
        </authorList>
    </citation>
    <scope>NUCLEOTIDE SEQUENCE [LARGE SCALE GENOMIC DNA]</scope>
    <source>
        <strain evidence="3 4">DSM 13481</strain>
    </source>
</reference>
<name>A0A841GDC6_9BACT</name>
<dbReference type="InterPro" id="IPR036691">
    <property type="entry name" value="Endo/exonu/phosph_ase_sf"/>
</dbReference>
<keyword evidence="1" id="KW-0472">Membrane</keyword>
<dbReference type="Pfam" id="PF03372">
    <property type="entry name" value="Exo_endo_phos"/>
    <property type="match status" value="1"/>
</dbReference>
<dbReference type="InterPro" id="IPR051916">
    <property type="entry name" value="GPI-anchor_lipid_remodeler"/>
</dbReference>
<dbReference type="SUPFAM" id="SSF56219">
    <property type="entry name" value="DNase I-like"/>
    <property type="match status" value="1"/>
</dbReference>
<dbReference type="GO" id="GO:0004527">
    <property type="term" value="F:exonuclease activity"/>
    <property type="evidence" value="ECO:0007669"/>
    <property type="project" value="UniProtKB-KW"/>
</dbReference>
<keyword evidence="3" id="KW-0378">Hydrolase</keyword>
<evidence type="ECO:0000313" key="3">
    <source>
        <dbReference type="EMBL" id="MBB6061586.1"/>
    </source>
</evidence>